<dbReference type="EMBL" id="BAABME010002383">
    <property type="protein sequence ID" value="GAA0154392.1"/>
    <property type="molecule type" value="Genomic_DNA"/>
</dbReference>
<keyword evidence="3 13" id="KW-0723">Serine/threonine-protein kinase</keyword>
<dbReference type="GO" id="GO:0005524">
    <property type="term" value="F:ATP binding"/>
    <property type="evidence" value="ECO:0007669"/>
    <property type="project" value="UniProtKB-UniRule"/>
</dbReference>
<proteinExistence type="inferred from homology"/>
<keyword evidence="4" id="KW-0808">Transferase</keyword>
<evidence type="ECO:0000313" key="13">
    <source>
        <dbReference type="EMBL" id="GAA0154392.1"/>
    </source>
</evidence>
<dbReference type="PANTHER" id="PTHR43671">
    <property type="entry name" value="SERINE/THREONINE-PROTEIN KINASE NEK"/>
    <property type="match status" value="1"/>
</dbReference>
<keyword evidence="6 13" id="KW-0418">Kinase</keyword>
<comment type="catalytic activity">
    <reaction evidence="9">
        <text>L-seryl-[protein] + ATP = O-phospho-L-seryl-[protein] + ADP + H(+)</text>
        <dbReference type="Rhea" id="RHEA:17989"/>
        <dbReference type="Rhea" id="RHEA-COMP:9863"/>
        <dbReference type="Rhea" id="RHEA-COMP:11604"/>
        <dbReference type="ChEBI" id="CHEBI:15378"/>
        <dbReference type="ChEBI" id="CHEBI:29999"/>
        <dbReference type="ChEBI" id="CHEBI:30616"/>
        <dbReference type="ChEBI" id="CHEBI:83421"/>
        <dbReference type="ChEBI" id="CHEBI:456216"/>
        <dbReference type="EC" id="2.7.11.1"/>
    </reaction>
</comment>
<feature type="domain" description="Protein kinase" evidence="12">
    <location>
        <begin position="8"/>
        <end position="262"/>
    </location>
</feature>
<sequence length="974" mass="107642">MESRMDQYEIMEQIGRGAFGAAILVHHKMEKKNLVLKKIRLARQTERCRKSAHQEMAIIAQIRHPYIVEFKEAWVEKGCYVCIVTGYCEGGDMAELMKKSNGQFFEEEKLLKWFTQLLLAVEYLHSNFVLHRDLKCSNIFLTKNQDVRLGDFGLAKTMKADDLTSSVVGTPNYMCPELLADIPYGFKSDIWSLGCCMYEMAAHRHAFKAFDMAGLISKINRSSIGPLPSCYSPSLKTLIKAMLRKNPERRPSASELLKHPYLSPYVEQFRPSFSSPSASSIGKSATVRERGKCMAESQSSNSICSDGDSLASVERNIQTKIFNCDDKATDTDSTSLDNVEEESAISNVNDVKHNVIKRRSDELKFTIEAKQSKPIKKMVISFGEGRARENSSPMRSNRAKVAGASQRTNLEPLLNVPKLALVSQPVKGNVETAAGLLTEPFSNAAKRSRGLPPLKHKLPIVDPSAQKGVTTPSKNIVQDGIIAKARLKTPPTLVRPPLVPARTRQARHDTPRALKIDMIEHNDYTQVVERKHTSVSHCYSAIHTKDVLQTPERALVPDDKGTQTDGSHSISSSVSMQSFEICDDAAAPTEQMLRNREPASEIDSLDSHPSYSVTSSSRSEIFDGPFPDPAQKSIYGECSALKLEKHKSFKKSAAPYQRPYEAMPLNIPLQEHTLLKTQGHQNIYINNLKEKPSDISTPRSSFQHSEKMNVTQDVSSSAGPSRPLDTISTSKLTSCFSGGEGSLKTELESFIKKTPPPASFAVISGTEPLHSAKPQVNQTTTNENASTSHISPAFDEQIHAMHHSSFRVGNEHQEIETVDKNVDAVKLIEVAQDENGSKNLPTPMTSKSSSYLETTVPGSTSSVDYSNENGTTNVSNLAYSVPQPDSSGSGKTSLSAAEVIPVKETLDFKSFRQRAEALEELLELSADLLEHNKLEELSIVLKPFGRNKVSPRETAIWLARSLKGMILEDTTGRS</sequence>
<dbReference type="PANTHER" id="PTHR43671:SF98">
    <property type="entry name" value="SERINE_THREONINE-PROTEIN KINASE NEK11"/>
    <property type="match status" value="1"/>
</dbReference>
<protein>
    <recommendedName>
        <fullName evidence="2">non-specific serine/threonine protein kinase</fullName>
        <ecNumber evidence="2">2.7.11.1</ecNumber>
    </recommendedName>
</protein>
<evidence type="ECO:0000256" key="6">
    <source>
        <dbReference type="ARBA" id="ARBA00022777"/>
    </source>
</evidence>
<gene>
    <name evidence="13" type="ORF">LIER_12386</name>
</gene>
<dbReference type="InterPro" id="IPR011009">
    <property type="entry name" value="Kinase-like_dom_sf"/>
</dbReference>
<feature type="region of interest" description="Disordered" evidence="11">
    <location>
        <begin position="598"/>
        <end position="625"/>
    </location>
</feature>
<dbReference type="CDD" id="cd08215">
    <property type="entry name" value="STKc_Nek"/>
    <property type="match status" value="1"/>
</dbReference>
<evidence type="ECO:0000256" key="2">
    <source>
        <dbReference type="ARBA" id="ARBA00012513"/>
    </source>
</evidence>
<evidence type="ECO:0000256" key="5">
    <source>
        <dbReference type="ARBA" id="ARBA00022741"/>
    </source>
</evidence>
<dbReference type="InterPro" id="IPR000719">
    <property type="entry name" value="Prot_kinase_dom"/>
</dbReference>
<keyword evidence="7 10" id="KW-0067">ATP-binding</keyword>
<feature type="region of interest" description="Disordered" evidence="11">
    <location>
        <begin position="550"/>
        <end position="575"/>
    </location>
</feature>
<accession>A0AAV3PWR8</accession>
<feature type="region of interest" description="Disordered" evidence="11">
    <location>
        <begin position="835"/>
        <end position="869"/>
    </location>
</feature>
<evidence type="ECO:0000256" key="3">
    <source>
        <dbReference type="ARBA" id="ARBA00022527"/>
    </source>
</evidence>
<evidence type="ECO:0000259" key="12">
    <source>
        <dbReference type="PROSITE" id="PS50011"/>
    </source>
</evidence>
<feature type="region of interest" description="Disordered" evidence="11">
    <location>
        <begin position="691"/>
        <end position="726"/>
    </location>
</feature>
<dbReference type="Proteomes" id="UP001454036">
    <property type="component" value="Unassembled WGS sequence"/>
</dbReference>
<feature type="compositionally biased region" description="Polar residues" evidence="11">
    <location>
        <begin position="694"/>
        <end position="719"/>
    </location>
</feature>
<keyword evidence="14" id="KW-1185">Reference proteome</keyword>
<dbReference type="GO" id="GO:0055028">
    <property type="term" value="C:cortical microtubule"/>
    <property type="evidence" value="ECO:0007669"/>
    <property type="project" value="TreeGrafter"/>
</dbReference>
<keyword evidence="5 10" id="KW-0547">Nucleotide-binding</keyword>
<evidence type="ECO:0000256" key="10">
    <source>
        <dbReference type="PROSITE-ProRule" id="PRU10141"/>
    </source>
</evidence>
<comment type="similarity">
    <text evidence="1">Belongs to the protein kinase superfamily. NEK Ser/Thr protein kinase family. NIMA subfamily.</text>
</comment>
<dbReference type="PROSITE" id="PS50011">
    <property type="entry name" value="PROTEIN_KINASE_DOM"/>
    <property type="match status" value="1"/>
</dbReference>
<dbReference type="Gene3D" id="3.30.200.20">
    <property type="entry name" value="Phosphorylase Kinase, domain 1"/>
    <property type="match status" value="1"/>
</dbReference>
<dbReference type="AlphaFoldDB" id="A0AAV3PWR8"/>
<comment type="caution">
    <text evidence="13">The sequence shown here is derived from an EMBL/GenBank/DDBJ whole genome shotgun (WGS) entry which is preliminary data.</text>
</comment>
<evidence type="ECO:0000256" key="1">
    <source>
        <dbReference type="ARBA" id="ARBA00010886"/>
    </source>
</evidence>
<organism evidence="13 14">
    <name type="scientific">Lithospermum erythrorhizon</name>
    <name type="common">Purple gromwell</name>
    <name type="synonym">Lithospermum officinale var. erythrorhizon</name>
    <dbReference type="NCBI Taxonomy" id="34254"/>
    <lineage>
        <taxon>Eukaryota</taxon>
        <taxon>Viridiplantae</taxon>
        <taxon>Streptophyta</taxon>
        <taxon>Embryophyta</taxon>
        <taxon>Tracheophyta</taxon>
        <taxon>Spermatophyta</taxon>
        <taxon>Magnoliopsida</taxon>
        <taxon>eudicotyledons</taxon>
        <taxon>Gunneridae</taxon>
        <taxon>Pentapetalae</taxon>
        <taxon>asterids</taxon>
        <taxon>lamiids</taxon>
        <taxon>Boraginales</taxon>
        <taxon>Boraginaceae</taxon>
        <taxon>Boraginoideae</taxon>
        <taxon>Lithospermeae</taxon>
        <taxon>Lithospermum</taxon>
    </lineage>
</organism>
<comment type="catalytic activity">
    <reaction evidence="8">
        <text>L-threonyl-[protein] + ATP = O-phospho-L-threonyl-[protein] + ADP + H(+)</text>
        <dbReference type="Rhea" id="RHEA:46608"/>
        <dbReference type="Rhea" id="RHEA-COMP:11060"/>
        <dbReference type="Rhea" id="RHEA-COMP:11605"/>
        <dbReference type="ChEBI" id="CHEBI:15378"/>
        <dbReference type="ChEBI" id="CHEBI:30013"/>
        <dbReference type="ChEBI" id="CHEBI:30616"/>
        <dbReference type="ChEBI" id="CHEBI:61977"/>
        <dbReference type="ChEBI" id="CHEBI:456216"/>
        <dbReference type="EC" id="2.7.11.1"/>
    </reaction>
</comment>
<dbReference type="Pfam" id="PF00069">
    <property type="entry name" value="Pkinase"/>
    <property type="match status" value="1"/>
</dbReference>
<evidence type="ECO:0000256" key="7">
    <source>
        <dbReference type="ARBA" id="ARBA00022840"/>
    </source>
</evidence>
<evidence type="ECO:0000256" key="8">
    <source>
        <dbReference type="ARBA" id="ARBA00047899"/>
    </source>
</evidence>
<dbReference type="PROSITE" id="PS00108">
    <property type="entry name" value="PROTEIN_KINASE_ST"/>
    <property type="match status" value="1"/>
</dbReference>
<dbReference type="InterPro" id="IPR050660">
    <property type="entry name" value="NEK_Ser/Thr_kinase"/>
</dbReference>
<dbReference type="FunFam" id="3.30.200.20:FF:000108">
    <property type="entry name" value="Serine/threonine-protein kinase Nek2"/>
    <property type="match status" value="1"/>
</dbReference>
<feature type="compositionally biased region" description="Basic residues" evidence="11">
    <location>
        <begin position="447"/>
        <end position="458"/>
    </location>
</feature>
<dbReference type="SUPFAM" id="SSF56112">
    <property type="entry name" value="Protein kinase-like (PK-like)"/>
    <property type="match status" value="1"/>
</dbReference>
<feature type="compositionally biased region" description="Polar residues" evidence="11">
    <location>
        <begin position="607"/>
        <end position="619"/>
    </location>
</feature>
<evidence type="ECO:0000313" key="14">
    <source>
        <dbReference type="Proteomes" id="UP001454036"/>
    </source>
</evidence>
<reference evidence="13 14" key="1">
    <citation type="submission" date="2024-01" db="EMBL/GenBank/DDBJ databases">
        <title>The complete chloroplast genome sequence of Lithospermum erythrorhizon: insights into the phylogenetic relationship among Boraginaceae species and the maternal lineages of purple gromwells.</title>
        <authorList>
            <person name="Okada T."/>
            <person name="Watanabe K."/>
        </authorList>
    </citation>
    <scope>NUCLEOTIDE SEQUENCE [LARGE SCALE GENOMIC DNA]</scope>
</reference>
<feature type="binding site" evidence="10">
    <location>
        <position position="37"/>
    </location>
    <ligand>
        <name>ATP</name>
        <dbReference type="ChEBI" id="CHEBI:30616"/>
    </ligand>
</feature>
<dbReference type="InterPro" id="IPR008271">
    <property type="entry name" value="Ser/Thr_kinase_AS"/>
</dbReference>
<evidence type="ECO:0000256" key="4">
    <source>
        <dbReference type="ARBA" id="ARBA00022679"/>
    </source>
</evidence>
<evidence type="ECO:0000256" key="11">
    <source>
        <dbReference type="SAM" id="MobiDB-lite"/>
    </source>
</evidence>
<dbReference type="SMART" id="SM00220">
    <property type="entry name" value="S_TKc"/>
    <property type="match status" value="1"/>
</dbReference>
<feature type="compositionally biased region" description="Polar residues" evidence="11">
    <location>
        <begin position="837"/>
        <end position="869"/>
    </location>
</feature>
<dbReference type="PROSITE" id="PS00107">
    <property type="entry name" value="PROTEIN_KINASE_ATP"/>
    <property type="match status" value="1"/>
</dbReference>
<dbReference type="GO" id="GO:0007017">
    <property type="term" value="P:microtubule-based process"/>
    <property type="evidence" value="ECO:0007669"/>
    <property type="project" value="TreeGrafter"/>
</dbReference>
<evidence type="ECO:0000256" key="9">
    <source>
        <dbReference type="ARBA" id="ARBA00048679"/>
    </source>
</evidence>
<feature type="region of interest" description="Disordered" evidence="11">
    <location>
        <begin position="447"/>
        <end position="469"/>
    </location>
</feature>
<dbReference type="GO" id="GO:0004674">
    <property type="term" value="F:protein serine/threonine kinase activity"/>
    <property type="evidence" value="ECO:0007669"/>
    <property type="project" value="UniProtKB-KW"/>
</dbReference>
<dbReference type="EC" id="2.7.11.1" evidence="2"/>
<dbReference type="Gene3D" id="1.10.510.10">
    <property type="entry name" value="Transferase(Phosphotransferase) domain 1"/>
    <property type="match status" value="1"/>
</dbReference>
<name>A0AAV3PWR8_LITER</name>
<dbReference type="InterPro" id="IPR017441">
    <property type="entry name" value="Protein_kinase_ATP_BS"/>
</dbReference>